<dbReference type="Pfam" id="PF08281">
    <property type="entry name" value="Sigma70_r4_2"/>
    <property type="match status" value="1"/>
</dbReference>
<evidence type="ECO:0000256" key="3">
    <source>
        <dbReference type="ARBA" id="ARBA00023082"/>
    </source>
</evidence>
<dbReference type="Gene3D" id="1.10.1740.10">
    <property type="match status" value="1"/>
</dbReference>
<dbReference type="OrthoDB" id="659577at2"/>
<dbReference type="SUPFAM" id="SSF88946">
    <property type="entry name" value="Sigma2 domain of RNA polymerase sigma factors"/>
    <property type="match status" value="1"/>
</dbReference>
<dbReference type="Gene3D" id="1.10.10.10">
    <property type="entry name" value="Winged helix-like DNA-binding domain superfamily/Winged helix DNA-binding domain"/>
    <property type="match status" value="1"/>
</dbReference>
<keyword evidence="3" id="KW-0731">Sigma factor</keyword>
<dbReference type="InterPro" id="IPR039425">
    <property type="entry name" value="RNA_pol_sigma-70-like"/>
</dbReference>
<reference evidence="5 6" key="1">
    <citation type="submission" date="2017-04" db="EMBL/GenBank/DDBJ databases">
        <authorList>
            <person name="Afonso C.L."/>
            <person name="Miller P.J."/>
            <person name="Scott M.A."/>
            <person name="Spackman E."/>
            <person name="Goraichik I."/>
            <person name="Dimitrov K.M."/>
            <person name="Suarez D.L."/>
            <person name="Swayne D.E."/>
        </authorList>
    </citation>
    <scope>NUCLEOTIDE SEQUENCE [LARGE SCALE GENOMIC DNA]</scope>
    <source>
        <strain evidence="5 6">DSM 22418</strain>
    </source>
</reference>
<dbReference type="InterPro" id="IPR014284">
    <property type="entry name" value="RNA_pol_sigma-70_dom"/>
</dbReference>
<dbReference type="Pfam" id="PF04542">
    <property type="entry name" value="Sigma70_r2"/>
    <property type="match status" value="1"/>
</dbReference>
<dbReference type="EMBL" id="FXAU01000001">
    <property type="protein sequence ID" value="SMG12369.1"/>
    <property type="molecule type" value="Genomic_DNA"/>
</dbReference>
<accession>A0A1X7ICJ2</accession>
<evidence type="ECO:0000313" key="6">
    <source>
        <dbReference type="Proteomes" id="UP000192980"/>
    </source>
</evidence>
<proteinExistence type="inferred from homology"/>
<keyword evidence="6" id="KW-1185">Reference proteome</keyword>
<protein>
    <submittedName>
        <fullName evidence="5">RNA polymerase sigma-70 factor, ECF subfamily</fullName>
    </submittedName>
</protein>
<evidence type="ECO:0000256" key="4">
    <source>
        <dbReference type="ARBA" id="ARBA00023163"/>
    </source>
</evidence>
<dbReference type="PANTHER" id="PTHR43133:SF46">
    <property type="entry name" value="RNA POLYMERASE SIGMA-70 FACTOR ECF SUBFAMILY"/>
    <property type="match status" value="1"/>
</dbReference>
<dbReference type="NCBIfam" id="TIGR02937">
    <property type="entry name" value="sigma70-ECF"/>
    <property type="match status" value="1"/>
</dbReference>
<dbReference type="AlphaFoldDB" id="A0A1X7ICJ2"/>
<dbReference type="SUPFAM" id="SSF88659">
    <property type="entry name" value="Sigma3 and sigma4 domains of RNA polymerase sigma factors"/>
    <property type="match status" value="1"/>
</dbReference>
<dbReference type="InterPro" id="IPR013249">
    <property type="entry name" value="RNA_pol_sigma70_r4_t2"/>
</dbReference>
<dbReference type="GO" id="GO:0006352">
    <property type="term" value="P:DNA-templated transcription initiation"/>
    <property type="evidence" value="ECO:0007669"/>
    <property type="project" value="InterPro"/>
</dbReference>
<keyword evidence="2" id="KW-0805">Transcription regulation</keyword>
<dbReference type="InterPro" id="IPR036388">
    <property type="entry name" value="WH-like_DNA-bd_sf"/>
</dbReference>
<dbReference type="STRING" id="561061.SAMN05660862_0682"/>
<dbReference type="GO" id="GO:0003677">
    <property type="term" value="F:DNA binding"/>
    <property type="evidence" value="ECO:0007669"/>
    <property type="project" value="InterPro"/>
</dbReference>
<evidence type="ECO:0000256" key="1">
    <source>
        <dbReference type="ARBA" id="ARBA00010641"/>
    </source>
</evidence>
<dbReference type="PANTHER" id="PTHR43133">
    <property type="entry name" value="RNA POLYMERASE ECF-TYPE SIGMA FACTO"/>
    <property type="match status" value="1"/>
</dbReference>
<dbReference type="RefSeq" id="WP_085471540.1">
    <property type="nucleotide sequence ID" value="NZ_CP038029.1"/>
</dbReference>
<organism evidence="5 6">
    <name type="scientific">Sphingobacterium psychroaquaticum</name>
    <dbReference type="NCBI Taxonomy" id="561061"/>
    <lineage>
        <taxon>Bacteria</taxon>
        <taxon>Pseudomonadati</taxon>
        <taxon>Bacteroidota</taxon>
        <taxon>Sphingobacteriia</taxon>
        <taxon>Sphingobacteriales</taxon>
        <taxon>Sphingobacteriaceae</taxon>
        <taxon>Sphingobacterium</taxon>
    </lineage>
</organism>
<gene>
    <name evidence="5" type="ORF">SAMN05660862_0682</name>
</gene>
<evidence type="ECO:0000313" key="5">
    <source>
        <dbReference type="EMBL" id="SMG12369.1"/>
    </source>
</evidence>
<keyword evidence="4" id="KW-0804">Transcription</keyword>
<dbReference type="InterPro" id="IPR007627">
    <property type="entry name" value="RNA_pol_sigma70_r2"/>
</dbReference>
<evidence type="ECO:0000256" key="2">
    <source>
        <dbReference type="ARBA" id="ARBA00023015"/>
    </source>
</evidence>
<dbReference type="InterPro" id="IPR013324">
    <property type="entry name" value="RNA_pol_sigma_r3/r4-like"/>
</dbReference>
<dbReference type="GO" id="GO:0016987">
    <property type="term" value="F:sigma factor activity"/>
    <property type="evidence" value="ECO:0007669"/>
    <property type="project" value="UniProtKB-KW"/>
</dbReference>
<dbReference type="CDD" id="cd06171">
    <property type="entry name" value="Sigma70_r4"/>
    <property type="match status" value="1"/>
</dbReference>
<comment type="similarity">
    <text evidence="1">Belongs to the sigma-70 factor family. ECF subfamily.</text>
</comment>
<sequence length="190" mass="22365">MGSEDLKLIQLLKSNDEHAFQVVFEKYASRVYKNALILMKDTGWSDDIVQEVFIKLWKYRDQLLDESNLWNFILVLTRREAYNKLRGIKRSQEAFERLWTHFTTPHYDSEKVIICRDGLDHLQRIIQILPPKQQEVFLLNKIEGLSYEEIANKLGISNSTVRNHLVVASKVIKSKIRKADLLVLLLFCNF</sequence>
<name>A0A1X7ICJ2_9SPHI</name>
<dbReference type="Proteomes" id="UP000192980">
    <property type="component" value="Unassembled WGS sequence"/>
</dbReference>
<dbReference type="InterPro" id="IPR013325">
    <property type="entry name" value="RNA_pol_sigma_r2"/>
</dbReference>